<dbReference type="RefSeq" id="WP_377831822.1">
    <property type="nucleotide sequence ID" value="NZ_JBHRSK010000004.1"/>
</dbReference>
<dbReference type="PANTHER" id="PTHR30432:SF1">
    <property type="entry name" value="DNA-BINDING TRANSCRIPTIONAL DUAL REGULATOR MODE"/>
    <property type="match status" value="1"/>
</dbReference>
<feature type="compositionally biased region" description="Polar residues" evidence="1">
    <location>
        <begin position="1"/>
        <end position="12"/>
    </location>
</feature>
<dbReference type="SUPFAM" id="SSF46785">
    <property type="entry name" value="Winged helix' DNA-binding domain"/>
    <property type="match status" value="1"/>
</dbReference>
<dbReference type="EMBL" id="JBHRSK010000004">
    <property type="protein sequence ID" value="MFC2967184.1"/>
    <property type="molecule type" value="Genomic_DNA"/>
</dbReference>
<dbReference type="Proteomes" id="UP001595443">
    <property type="component" value="Unassembled WGS sequence"/>
</dbReference>
<comment type="caution">
    <text evidence="2">The sequence shown here is derived from an EMBL/GenBank/DDBJ whole genome shotgun (WGS) entry which is preliminary data.</text>
</comment>
<dbReference type="PANTHER" id="PTHR30432">
    <property type="entry name" value="TRANSCRIPTIONAL REGULATOR MODE"/>
    <property type="match status" value="1"/>
</dbReference>
<dbReference type="InterPro" id="IPR051815">
    <property type="entry name" value="Molybdate_resp_trans_reg"/>
</dbReference>
<sequence>MSQDAPETSSETSPDRPDARQAETGQAETGQADTATAAAADPEAPRLRLRLVFGSDLVLGPGKADLLELIRDTGSISAAGRRMRMSYKRAWLLVEEMNAAFRSPVVESTRGGAQGGGAQLTETGETVLAAFRGFEAEAARAGAEQIAALRGLLRPAEGDAAGDGGSG</sequence>
<feature type="region of interest" description="Disordered" evidence="1">
    <location>
        <begin position="1"/>
        <end position="41"/>
    </location>
</feature>
<keyword evidence="3" id="KW-1185">Reference proteome</keyword>
<gene>
    <name evidence="2" type="ORF">ACFOES_03685</name>
</gene>
<feature type="compositionally biased region" description="Low complexity" evidence="1">
    <location>
        <begin position="24"/>
        <end position="41"/>
    </location>
</feature>
<organism evidence="2 3">
    <name type="scientific">Acidimangrovimonas pyrenivorans</name>
    <dbReference type="NCBI Taxonomy" id="2030798"/>
    <lineage>
        <taxon>Bacteria</taxon>
        <taxon>Pseudomonadati</taxon>
        <taxon>Pseudomonadota</taxon>
        <taxon>Alphaproteobacteria</taxon>
        <taxon>Rhodobacterales</taxon>
        <taxon>Paracoccaceae</taxon>
        <taxon>Acidimangrovimonas</taxon>
    </lineage>
</organism>
<name>A0ABV7ACZ8_9RHOB</name>
<evidence type="ECO:0000313" key="3">
    <source>
        <dbReference type="Proteomes" id="UP001595443"/>
    </source>
</evidence>
<evidence type="ECO:0000256" key="1">
    <source>
        <dbReference type="SAM" id="MobiDB-lite"/>
    </source>
</evidence>
<dbReference type="InterPro" id="IPR036388">
    <property type="entry name" value="WH-like_DNA-bd_sf"/>
</dbReference>
<dbReference type="InterPro" id="IPR036390">
    <property type="entry name" value="WH_DNA-bd_sf"/>
</dbReference>
<reference evidence="3" key="1">
    <citation type="journal article" date="2019" name="Int. J. Syst. Evol. Microbiol.">
        <title>The Global Catalogue of Microorganisms (GCM) 10K type strain sequencing project: providing services to taxonomists for standard genome sequencing and annotation.</title>
        <authorList>
            <consortium name="The Broad Institute Genomics Platform"/>
            <consortium name="The Broad Institute Genome Sequencing Center for Infectious Disease"/>
            <person name="Wu L."/>
            <person name="Ma J."/>
        </authorList>
    </citation>
    <scope>NUCLEOTIDE SEQUENCE [LARGE SCALE GENOMIC DNA]</scope>
    <source>
        <strain evidence="3">KCTC 62192</strain>
    </source>
</reference>
<dbReference type="Gene3D" id="1.10.10.10">
    <property type="entry name" value="Winged helix-like DNA-binding domain superfamily/Winged helix DNA-binding domain"/>
    <property type="match status" value="1"/>
</dbReference>
<evidence type="ECO:0000313" key="2">
    <source>
        <dbReference type="EMBL" id="MFC2967184.1"/>
    </source>
</evidence>
<accession>A0ABV7ACZ8</accession>
<proteinExistence type="predicted"/>
<protein>
    <submittedName>
        <fullName evidence="2">Winged helix-turn-helix domain-containing protein</fullName>
    </submittedName>
</protein>